<gene>
    <name evidence="1" type="ORF">L6164_003179</name>
</gene>
<keyword evidence="2" id="KW-1185">Reference proteome</keyword>
<comment type="caution">
    <text evidence="1">The sequence shown here is derived from an EMBL/GenBank/DDBJ whole genome shotgun (WGS) entry which is preliminary data.</text>
</comment>
<protein>
    <submittedName>
        <fullName evidence="1">Uncharacterized protein</fullName>
    </submittedName>
</protein>
<organism evidence="1 2">
    <name type="scientific">Bauhinia variegata</name>
    <name type="common">Purple orchid tree</name>
    <name type="synonym">Phanera variegata</name>
    <dbReference type="NCBI Taxonomy" id="167791"/>
    <lineage>
        <taxon>Eukaryota</taxon>
        <taxon>Viridiplantae</taxon>
        <taxon>Streptophyta</taxon>
        <taxon>Embryophyta</taxon>
        <taxon>Tracheophyta</taxon>
        <taxon>Spermatophyta</taxon>
        <taxon>Magnoliopsida</taxon>
        <taxon>eudicotyledons</taxon>
        <taxon>Gunneridae</taxon>
        <taxon>Pentapetalae</taxon>
        <taxon>rosids</taxon>
        <taxon>fabids</taxon>
        <taxon>Fabales</taxon>
        <taxon>Fabaceae</taxon>
        <taxon>Cercidoideae</taxon>
        <taxon>Cercideae</taxon>
        <taxon>Bauhiniinae</taxon>
        <taxon>Bauhinia</taxon>
    </lineage>
</organism>
<sequence length="231" mass="27362">MVKPAFVPKSERDPIVEREHLEAEEQEARKRRRLEERKIETRHLLVQEIQKDEEIQKNMDLADIDTDDEVNEAEDYEAWKVREIFRIKKERKEVILKNGKVRENPKPAPQTKKKWRFMKKYYHKGVFFQSDPDDRSATVGTDEIYNRGFSAPTGEDKMDKTILTKVMQVKHFGRSGRTKWIHLVKEDTTDWSNPWTYNDSLRANYNDKVAAMNAPIARPKGSRKLKDWESG</sequence>
<reference evidence="1 2" key="1">
    <citation type="journal article" date="2022" name="DNA Res.">
        <title>Chromosomal-level genome assembly of the orchid tree Bauhinia variegata (Leguminosae; Cercidoideae) supports the allotetraploid origin hypothesis of Bauhinia.</title>
        <authorList>
            <person name="Zhong Y."/>
            <person name="Chen Y."/>
            <person name="Zheng D."/>
            <person name="Pang J."/>
            <person name="Liu Y."/>
            <person name="Luo S."/>
            <person name="Meng S."/>
            <person name="Qian L."/>
            <person name="Wei D."/>
            <person name="Dai S."/>
            <person name="Zhou R."/>
        </authorList>
    </citation>
    <scope>NUCLEOTIDE SEQUENCE [LARGE SCALE GENOMIC DNA]</scope>
    <source>
        <strain evidence="1">BV-YZ2020</strain>
    </source>
</reference>
<dbReference type="Proteomes" id="UP000828941">
    <property type="component" value="Chromosome 2"/>
</dbReference>
<dbReference type="EMBL" id="CM039427">
    <property type="protein sequence ID" value="KAI4354305.1"/>
    <property type="molecule type" value="Genomic_DNA"/>
</dbReference>
<evidence type="ECO:0000313" key="1">
    <source>
        <dbReference type="EMBL" id="KAI4354305.1"/>
    </source>
</evidence>
<name>A0ACB9Q612_BAUVA</name>
<proteinExistence type="predicted"/>
<evidence type="ECO:0000313" key="2">
    <source>
        <dbReference type="Proteomes" id="UP000828941"/>
    </source>
</evidence>
<accession>A0ACB9Q612</accession>